<reference evidence="1" key="1">
    <citation type="submission" date="2022-02" db="EMBL/GenBank/DDBJ databases">
        <title>Plant Genome Project.</title>
        <authorList>
            <person name="Zhang R.-G."/>
        </authorList>
    </citation>
    <scope>NUCLEOTIDE SEQUENCE</scope>
    <source>
        <strain evidence="1">AT1</strain>
    </source>
</reference>
<dbReference type="EMBL" id="CM046400">
    <property type="protein sequence ID" value="KAI8523744.1"/>
    <property type="molecule type" value="Genomic_DNA"/>
</dbReference>
<protein>
    <submittedName>
        <fullName evidence="1">Uncharacterized protein</fullName>
    </submittedName>
</protein>
<sequence>MQWSARCGFGAALDCQRCPSVARTPHASGSSHFGVASSLTKEIHFVFFASWFHRRFDVWITVLGKTDFSVLLCSLRLGF</sequence>
<proteinExistence type="predicted"/>
<accession>A0ACC0L5T5</accession>
<comment type="caution">
    <text evidence="1">The sequence shown here is derived from an EMBL/GenBank/DDBJ whole genome shotgun (WGS) entry which is preliminary data.</text>
</comment>
<evidence type="ECO:0000313" key="1">
    <source>
        <dbReference type="EMBL" id="KAI8523744.1"/>
    </source>
</evidence>
<name>A0ACC0L5T5_RHOML</name>
<gene>
    <name evidence="1" type="ORF">RHMOL_Rhmol13G0096200</name>
</gene>
<evidence type="ECO:0000313" key="2">
    <source>
        <dbReference type="Proteomes" id="UP001062846"/>
    </source>
</evidence>
<dbReference type="Proteomes" id="UP001062846">
    <property type="component" value="Chromosome 13"/>
</dbReference>
<organism evidence="1 2">
    <name type="scientific">Rhododendron molle</name>
    <name type="common">Chinese azalea</name>
    <name type="synonym">Azalea mollis</name>
    <dbReference type="NCBI Taxonomy" id="49168"/>
    <lineage>
        <taxon>Eukaryota</taxon>
        <taxon>Viridiplantae</taxon>
        <taxon>Streptophyta</taxon>
        <taxon>Embryophyta</taxon>
        <taxon>Tracheophyta</taxon>
        <taxon>Spermatophyta</taxon>
        <taxon>Magnoliopsida</taxon>
        <taxon>eudicotyledons</taxon>
        <taxon>Gunneridae</taxon>
        <taxon>Pentapetalae</taxon>
        <taxon>asterids</taxon>
        <taxon>Ericales</taxon>
        <taxon>Ericaceae</taxon>
        <taxon>Ericoideae</taxon>
        <taxon>Rhodoreae</taxon>
        <taxon>Rhododendron</taxon>
    </lineage>
</organism>
<keyword evidence="2" id="KW-1185">Reference proteome</keyword>